<protein>
    <submittedName>
        <fullName evidence="2">Uncharacterized protein</fullName>
    </submittedName>
</protein>
<keyword evidence="1" id="KW-0472">Membrane</keyword>
<evidence type="ECO:0000256" key="1">
    <source>
        <dbReference type="SAM" id="Phobius"/>
    </source>
</evidence>
<proteinExistence type="predicted"/>
<evidence type="ECO:0000313" key="3">
    <source>
        <dbReference type="Proteomes" id="UP000632740"/>
    </source>
</evidence>
<feature type="transmembrane region" description="Helical" evidence="1">
    <location>
        <begin position="229"/>
        <end position="248"/>
    </location>
</feature>
<comment type="caution">
    <text evidence="2">The sequence shown here is derived from an EMBL/GenBank/DDBJ whole genome shotgun (WGS) entry which is preliminary data.</text>
</comment>
<keyword evidence="3" id="KW-1185">Reference proteome</keyword>
<feature type="transmembrane region" description="Helical" evidence="1">
    <location>
        <begin position="29"/>
        <end position="49"/>
    </location>
</feature>
<feature type="transmembrane region" description="Helical" evidence="1">
    <location>
        <begin position="260"/>
        <end position="279"/>
    </location>
</feature>
<reference evidence="2" key="1">
    <citation type="submission" date="2021-01" db="EMBL/GenBank/DDBJ databases">
        <title>Whole genome shotgun sequence of Cellulomonas chitinilytica NBRC 110799.</title>
        <authorList>
            <person name="Komaki H."/>
            <person name="Tamura T."/>
        </authorList>
    </citation>
    <scope>NUCLEOTIDE SEQUENCE</scope>
    <source>
        <strain evidence="2">NBRC 110799</strain>
    </source>
</reference>
<feature type="transmembrane region" description="Helical" evidence="1">
    <location>
        <begin position="61"/>
        <end position="80"/>
    </location>
</feature>
<feature type="transmembrane region" description="Helical" evidence="1">
    <location>
        <begin position="101"/>
        <end position="124"/>
    </location>
</feature>
<name>A0A919P2E9_9CELL</name>
<dbReference type="AlphaFoldDB" id="A0A919P2E9"/>
<dbReference type="Proteomes" id="UP000632740">
    <property type="component" value="Unassembled WGS sequence"/>
</dbReference>
<accession>A0A919P2E9</accession>
<dbReference type="RefSeq" id="WP_203749285.1">
    <property type="nucleotide sequence ID" value="NZ_BONK01000003.1"/>
</dbReference>
<evidence type="ECO:0000313" key="2">
    <source>
        <dbReference type="EMBL" id="GIG20209.1"/>
    </source>
</evidence>
<feature type="transmembrane region" description="Helical" evidence="1">
    <location>
        <begin position="174"/>
        <end position="193"/>
    </location>
</feature>
<keyword evidence="1" id="KW-1133">Transmembrane helix</keyword>
<organism evidence="2 3">
    <name type="scientific">Cellulomonas chitinilytica</name>
    <dbReference type="NCBI Taxonomy" id="398759"/>
    <lineage>
        <taxon>Bacteria</taxon>
        <taxon>Bacillati</taxon>
        <taxon>Actinomycetota</taxon>
        <taxon>Actinomycetes</taxon>
        <taxon>Micrococcales</taxon>
        <taxon>Cellulomonadaceae</taxon>
        <taxon>Cellulomonas</taxon>
    </lineage>
</organism>
<dbReference type="EMBL" id="BONK01000003">
    <property type="protein sequence ID" value="GIG20209.1"/>
    <property type="molecule type" value="Genomic_DNA"/>
</dbReference>
<keyword evidence="1" id="KW-0812">Transmembrane</keyword>
<gene>
    <name evidence="2" type="ORF">Cch01nite_09330</name>
</gene>
<feature type="transmembrane region" description="Helical" evidence="1">
    <location>
        <begin position="144"/>
        <end position="167"/>
    </location>
</feature>
<sequence length="287" mass="29468">MTLLVGASPPPATERLTPRTLVGVEARRFARHPLFLTGVALLVASMATASDDLDATVNEAGFLPAVFLGVFGTVVAHQLVTSMDRSADAADASPTGRAARTVALCTACLVPGAVAVAWLAWMYVAMAVWPVPASPAYSSLELAAMLTAGVVYAIGGPLVGVAVARWVRMPGAGVLAALLLVGWGLLGTVGLSLPPSTLGTLARLHAPFAAWVSSDGPGAELWLSGGSPAWYLMYVTLLCGLAATVAELHDTTGARRARVTRTIVALVVLALVSLVLAVTDDPTRIPL</sequence>